<organism evidence="2 3">
    <name type="scientific">Candidatus Jorgensenbacteria bacterium GW2011_GWB1_50_10</name>
    <dbReference type="NCBI Taxonomy" id="1618665"/>
    <lineage>
        <taxon>Bacteria</taxon>
        <taxon>Candidatus Joergenseniibacteriota</taxon>
    </lineage>
</organism>
<evidence type="ECO:0000313" key="2">
    <source>
        <dbReference type="EMBL" id="KKW15411.1"/>
    </source>
</evidence>
<dbReference type="Proteomes" id="UP000034224">
    <property type="component" value="Unassembled WGS sequence"/>
</dbReference>
<dbReference type="AlphaFoldDB" id="A0A0G1W9D2"/>
<dbReference type="STRING" id="1618665.UY55_C0001G0165"/>
<evidence type="ECO:0000256" key="1">
    <source>
        <dbReference type="SAM" id="MobiDB-lite"/>
    </source>
</evidence>
<accession>A0A0G1W9D2</accession>
<name>A0A0G1W9D2_9BACT</name>
<comment type="caution">
    <text evidence="2">The sequence shown here is derived from an EMBL/GenBank/DDBJ whole genome shotgun (WGS) entry which is preliminary data.</text>
</comment>
<evidence type="ECO:0000313" key="3">
    <source>
        <dbReference type="Proteomes" id="UP000034224"/>
    </source>
</evidence>
<feature type="region of interest" description="Disordered" evidence="1">
    <location>
        <begin position="149"/>
        <end position="173"/>
    </location>
</feature>
<sequence length="173" mass="18045">MGVPEVLVRHRPVGHNDFKLAPDGIAAVAPAGTGRRRRADPDDAVVPRLAGTIGNLAVPLVIGPGVAVPVCAVEAGFVPGARPAHLEMVVAVGRVAPDRAVEIPVDAVSRADEDAGTVVVAELVKAVRSCVAEVRRCSGLGILRQLASQDKGKKHRYDDAFHSTPPERGPVKE</sequence>
<protein>
    <submittedName>
        <fullName evidence="2">Uncharacterized protein</fullName>
    </submittedName>
</protein>
<reference evidence="2 3" key="1">
    <citation type="journal article" date="2015" name="Nature">
        <title>rRNA introns, odd ribosomes, and small enigmatic genomes across a large radiation of phyla.</title>
        <authorList>
            <person name="Brown C.T."/>
            <person name="Hug L.A."/>
            <person name="Thomas B.C."/>
            <person name="Sharon I."/>
            <person name="Castelle C.J."/>
            <person name="Singh A."/>
            <person name="Wilkins M.J."/>
            <person name="Williams K.H."/>
            <person name="Banfield J.F."/>
        </authorList>
    </citation>
    <scope>NUCLEOTIDE SEQUENCE [LARGE SCALE GENOMIC DNA]</scope>
</reference>
<proteinExistence type="predicted"/>
<gene>
    <name evidence="2" type="ORF">UY55_C0001G0165</name>
</gene>
<dbReference type="EMBL" id="LCQK01000001">
    <property type="protein sequence ID" value="KKW15411.1"/>
    <property type="molecule type" value="Genomic_DNA"/>
</dbReference>